<dbReference type="AlphaFoldDB" id="A0A6M7WKP1"/>
<dbReference type="PANTHER" id="PTHR32322:SF18">
    <property type="entry name" value="S-ADENOSYLMETHIONINE_S-ADENOSYLHOMOCYSTEINE TRANSPORTER"/>
    <property type="match status" value="1"/>
</dbReference>
<feature type="transmembrane region" description="Helical" evidence="6">
    <location>
        <begin position="246"/>
        <end position="265"/>
    </location>
</feature>
<reference evidence="8 9" key="1">
    <citation type="submission" date="2018-10" db="EMBL/GenBank/DDBJ databases">
        <authorList>
            <person name="Perry B.J."/>
            <person name="Sullivan J.T."/>
            <person name="Murphy R.J.T."/>
            <person name="Ramsay J.P."/>
            <person name="Ronson C.W."/>
        </authorList>
    </citation>
    <scope>NUCLEOTIDE SEQUENCE [LARGE SCALE GENOMIC DNA]</scope>
    <source>
        <strain evidence="8 9">R88b</strain>
    </source>
</reference>
<evidence type="ECO:0000313" key="8">
    <source>
        <dbReference type="EMBL" id="QKD01373.1"/>
    </source>
</evidence>
<dbReference type="RefSeq" id="WP_027031597.1">
    <property type="nucleotide sequence ID" value="NZ_CP033367.1"/>
</dbReference>
<proteinExistence type="predicted"/>
<evidence type="ECO:0000256" key="1">
    <source>
        <dbReference type="ARBA" id="ARBA00004651"/>
    </source>
</evidence>
<dbReference type="EMBL" id="CP033367">
    <property type="protein sequence ID" value="QKD01373.1"/>
    <property type="molecule type" value="Genomic_DNA"/>
</dbReference>
<dbReference type="Pfam" id="PF00892">
    <property type="entry name" value="EamA"/>
    <property type="match status" value="2"/>
</dbReference>
<evidence type="ECO:0000313" key="9">
    <source>
        <dbReference type="Proteomes" id="UP000503017"/>
    </source>
</evidence>
<dbReference type="InterPro" id="IPR000620">
    <property type="entry name" value="EamA_dom"/>
</dbReference>
<comment type="subcellular location">
    <subcellularLocation>
        <location evidence="1">Cell membrane</location>
        <topology evidence="1">Multi-pass membrane protein</topology>
    </subcellularLocation>
</comment>
<name>A0A6M7WKP1_RHILI</name>
<evidence type="ECO:0000256" key="4">
    <source>
        <dbReference type="ARBA" id="ARBA00022989"/>
    </source>
</evidence>
<evidence type="ECO:0000256" key="3">
    <source>
        <dbReference type="ARBA" id="ARBA00022692"/>
    </source>
</evidence>
<evidence type="ECO:0000259" key="7">
    <source>
        <dbReference type="Pfam" id="PF00892"/>
    </source>
</evidence>
<keyword evidence="4 6" id="KW-1133">Transmembrane helix</keyword>
<keyword evidence="2" id="KW-1003">Cell membrane</keyword>
<dbReference type="Proteomes" id="UP000503017">
    <property type="component" value="Chromosome"/>
</dbReference>
<evidence type="ECO:0000256" key="2">
    <source>
        <dbReference type="ARBA" id="ARBA00022475"/>
    </source>
</evidence>
<dbReference type="SUPFAM" id="SSF103481">
    <property type="entry name" value="Multidrug resistance efflux transporter EmrE"/>
    <property type="match status" value="2"/>
</dbReference>
<feature type="transmembrane region" description="Helical" evidence="6">
    <location>
        <begin position="94"/>
        <end position="114"/>
    </location>
</feature>
<dbReference type="GO" id="GO:0005886">
    <property type="term" value="C:plasma membrane"/>
    <property type="evidence" value="ECO:0007669"/>
    <property type="project" value="UniProtKB-SubCell"/>
</dbReference>
<feature type="transmembrane region" description="Helical" evidence="6">
    <location>
        <begin position="215"/>
        <end position="234"/>
    </location>
</feature>
<sequence length="303" mass="33173">MHRSAYIFLLLTTLLWGGNSVAGKLAVDHVSPMTLVFLRWVLAVAILLPIGWRTIREDWPVVRKHWFVLAALGASGFTLFNTIFYTALNYTTAINVSIEQAAMPVLIIVANFIFFRLRVSWAQIAGVVLTIAGVILTACHGDPRRLLTLELNFGDAIMLVAVILYSGYSVGLRLKPVMRWQSLMLALSVAALVTSLPFFLWEITTGKVMLPDTRGWGIVVYIAVGVSIISQVCYIRGNELIGANRAGLFINLVPIFGTLLSVLIVGETFQLYQALALVLVLGGIALAEYSGRKTAMIPPAELP</sequence>
<dbReference type="InterPro" id="IPR037185">
    <property type="entry name" value="EmrE-like"/>
</dbReference>
<dbReference type="InterPro" id="IPR050638">
    <property type="entry name" value="AA-Vitamin_Transporters"/>
</dbReference>
<feature type="transmembrane region" description="Helical" evidence="6">
    <location>
        <begin position="67"/>
        <end position="88"/>
    </location>
</feature>
<dbReference type="PANTHER" id="PTHR32322">
    <property type="entry name" value="INNER MEMBRANE TRANSPORTER"/>
    <property type="match status" value="1"/>
</dbReference>
<feature type="transmembrane region" description="Helical" evidence="6">
    <location>
        <begin position="151"/>
        <end position="171"/>
    </location>
</feature>
<evidence type="ECO:0000256" key="5">
    <source>
        <dbReference type="ARBA" id="ARBA00023136"/>
    </source>
</evidence>
<feature type="transmembrane region" description="Helical" evidence="6">
    <location>
        <begin position="121"/>
        <end position="139"/>
    </location>
</feature>
<accession>A0A6M7WKP1</accession>
<keyword evidence="3 6" id="KW-0812">Transmembrane</keyword>
<protein>
    <submittedName>
        <fullName evidence="8">DMT family transporter</fullName>
    </submittedName>
</protein>
<feature type="domain" description="EamA" evidence="7">
    <location>
        <begin position="153"/>
        <end position="286"/>
    </location>
</feature>
<feature type="transmembrane region" description="Helical" evidence="6">
    <location>
        <begin position="271"/>
        <end position="289"/>
    </location>
</feature>
<dbReference type="Gene3D" id="1.10.3730.20">
    <property type="match status" value="1"/>
</dbReference>
<feature type="transmembrane region" description="Helical" evidence="6">
    <location>
        <begin position="183"/>
        <end position="203"/>
    </location>
</feature>
<gene>
    <name evidence="8" type="ORF">EB235_07515</name>
</gene>
<keyword evidence="5 6" id="KW-0472">Membrane</keyword>
<organism evidence="8 9">
    <name type="scientific">Mesorhizobium loti R88b</name>
    <dbReference type="NCBI Taxonomy" id="935548"/>
    <lineage>
        <taxon>Bacteria</taxon>
        <taxon>Pseudomonadati</taxon>
        <taxon>Pseudomonadota</taxon>
        <taxon>Alphaproteobacteria</taxon>
        <taxon>Hyphomicrobiales</taxon>
        <taxon>Phyllobacteriaceae</taxon>
        <taxon>Mesorhizobium</taxon>
    </lineage>
</organism>
<evidence type="ECO:0000256" key="6">
    <source>
        <dbReference type="SAM" id="Phobius"/>
    </source>
</evidence>
<feature type="domain" description="EamA" evidence="7">
    <location>
        <begin position="4"/>
        <end position="137"/>
    </location>
</feature>
<feature type="transmembrane region" description="Helical" evidence="6">
    <location>
        <begin position="36"/>
        <end position="55"/>
    </location>
</feature>